<sequence>MRRIMEKNATVPDVDAVKRLLDENGITYVVDEEGDLCAPWRHFRMYFVFSDVGGQQVFSVRAFYDRPHGVEDHAQLLRTVDEWNRDALWPKVFTYTKDDGSSQLVGEVHMLIGPGCDETQFAVSTGSWIGACIEFDEWLGGKLGLAQDEDPDENPDENPGEDLDEDLDEGDSPELGAAVR</sequence>
<dbReference type="AlphaFoldDB" id="A0A0L8IZN2"/>
<evidence type="ECO:0000313" key="2">
    <source>
        <dbReference type="EMBL" id="KOG06865.1"/>
    </source>
</evidence>
<dbReference type="PATRIC" id="fig|1938.6.peg.8911"/>
<reference evidence="2 3" key="1">
    <citation type="submission" date="2015-06" db="EMBL/GenBank/DDBJ databases">
        <authorList>
            <person name="Hoefler B.C."/>
            <person name="Straight P.D."/>
        </authorList>
    </citation>
    <scope>NUCLEOTIDE SEQUENCE [LARGE SCALE GENOMIC DNA]</scope>
    <source>
        <strain evidence="2 3">NRRL 3427</strain>
    </source>
</reference>
<feature type="region of interest" description="Disordered" evidence="1">
    <location>
        <begin position="144"/>
        <end position="180"/>
    </location>
</feature>
<protein>
    <recommendedName>
        <fullName evidence="4">YbjN domain-containing protein</fullName>
    </recommendedName>
</protein>
<evidence type="ECO:0000313" key="3">
    <source>
        <dbReference type="Proteomes" id="UP000037023"/>
    </source>
</evidence>
<dbReference type="InterPro" id="IPR019660">
    <property type="entry name" value="Put_sensory_transdc_reg_YbjN"/>
</dbReference>
<evidence type="ECO:0008006" key="4">
    <source>
        <dbReference type="Google" id="ProtNLM"/>
    </source>
</evidence>
<accession>A0A0L8IZN2</accession>
<proteinExistence type="predicted"/>
<dbReference type="Pfam" id="PF10722">
    <property type="entry name" value="YbjN"/>
    <property type="match status" value="1"/>
</dbReference>
<gene>
    <name evidence="2" type="ORF">ADK34_41400</name>
</gene>
<dbReference type="Proteomes" id="UP000037023">
    <property type="component" value="Unassembled WGS sequence"/>
</dbReference>
<feature type="compositionally biased region" description="Acidic residues" evidence="1">
    <location>
        <begin position="147"/>
        <end position="172"/>
    </location>
</feature>
<evidence type="ECO:0000256" key="1">
    <source>
        <dbReference type="SAM" id="MobiDB-lite"/>
    </source>
</evidence>
<name>A0A0L8IZN2_STRVR</name>
<dbReference type="EMBL" id="LGUP01000422">
    <property type="protein sequence ID" value="KOG06865.1"/>
    <property type="molecule type" value="Genomic_DNA"/>
</dbReference>
<organism evidence="2 3">
    <name type="scientific">Streptomyces viridochromogenes</name>
    <dbReference type="NCBI Taxonomy" id="1938"/>
    <lineage>
        <taxon>Bacteria</taxon>
        <taxon>Bacillati</taxon>
        <taxon>Actinomycetota</taxon>
        <taxon>Actinomycetes</taxon>
        <taxon>Kitasatosporales</taxon>
        <taxon>Streptomycetaceae</taxon>
        <taxon>Streptomyces</taxon>
    </lineage>
</organism>
<comment type="caution">
    <text evidence="2">The sequence shown here is derived from an EMBL/GenBank/DDBJ whole genome shotgun (WGS) entry which is preliminary data.</text>
</comment>